<evidence type="ECO:0000256" key="1">
    <source>
        <dbReference type="ARBA" id="ARBA00004651"/>
    </source>
</evidence>
<dbReference type="PANTHER" id="PTHR43744:SF12">
    <property type="entry name" value="ABC TRANSPORTER PERMEASE PROTEIN MG189-RELATED"/>
    <property type="match status" value="1"/>
</dbReference>
<evidence type="ECO:0000256" key="2">
    <source>
        <dbReference type="ARBA" id="ARBA00022448"/>
    </source>
</evidence>
<organism evidence="9 10">
    <name type="scientific">Lacibacterium aquatile</name>
    <dbReference type="NCBI Taxonomy" id="1168082"/>
    <lineage>
        <taxon>Bacteria</taxon>
        <taxon>Pseudomonadati</taxon>
        <taxon>Pseudomonadota</taxon>
        <taxon>Alphaproteobacteria</taxon>
        <taxon>Rhodospirillales</taxon>
        <taxon>Rhodospirillaceae</taxon>
    </lineage>
</organism>
<comment type="caution">
    <text evidence="9">The sequence shown here is derived from an EMBL/GenBank/DDBJ whole genome shotgun (WGS) entry which is preliminary data.</text>
</comment>
<dbReference type="CDD" id="cd06261">
    <property type="entry name" value="TM_PBP2"/>
    <property type="match status" value="1"/>
</dbReference>
<comment type="subcellular location">
    <subcellularLocation>
        <location evidence="1 7">Cell membrane</location>
        <topology evidence="1 7">Multi-pass membrane protein</topology>
    </subcellularLocation>
</comment>
<keyword evidence="10" id="KW-1185">Reference proteome</keyword>
<feature type="transmembrane region" description="Helical" evidence="7">
    <location>
        <begin position="21"/>
        <end position="44"/>
    </location>
</feature>
<keyword evidence="5 7" id="KW-1133">Transmembrane helix</keyword>
<feature type="transmembrane region" description="Helical" evidence="7">
    <location>
        <begin position="182"/>
        <end position="203"/>
    </location>
</feature>
<evidence type="ECO:0000313" key="10">
    <source>
        <dbReference type="Proteomes" id="UP001597295"/>
    </source>
</evidence>
<accession>A0ABW5DMC2</accession>
<dbReference type="Pfam" id="PF00528">
    <property type="entry name" value="BPD_transp_1"/>
    <property type="match status" value="1"/>
</dbReference>
<reference evidence="10" key="1">
    <citation type="journal article" date="2019" name="Int. J. Syst. Evol. Microbiol.">
        <title>The Global Catalogue of Microorganisms (GCM) 10K type strain sequencing project: providing services to taxonomists for standard genome sequencing and annotation.</title>
        <authorList>
            <consortium name="The Broad Institute Genomics Platform"/>
            <consortium name="The Broad Institute Genome Sequencing Center for Infectious Disease"/>
            <person name="Wu L."/>
            <person name="Ma J."/>
        </authorList>
    </citation>
    <scope>NUCLEOTIDE SEQUENCE [LARGE SCALE GENOMIC DNA]</scope>
    <source>
        <strain evidence="10">CGMCC 1.19062</strain>
    </source>
</reference>
<keyword evidence="2 7" id="KW-0813">Transport</keyword>
<feature type="transmembrane region" description="Helical" evidence="7">
    <location>
        <begin position="151"/>
        <end position="170"/>
    </location>
</feature>
<evidence type="ECO:0000256" key="3">
    <source>
        <dbReference type="ARBA" id="ARBA00022475"/>
    </source>
</evidence>
<evidence type="ECO:0000256" key="7">
    <source>
        <dbReference type="RuleBase" id="RU363032"/>
    </source>
</evidence>
<evidence type="ECO:0000259" key="8">
    <source>
        <dbReference type="PROSITE" id="PS50928"/>
    </source>
</evidence>
<feature type="domain" description="ABC transmembrane type-1" evidence="8">
    <location>
        <begin position="147"/>
        <end position="336"/>
    </location>
</feature>
<dbReference type="InterPro" id="IPR035906">
    <property type="entry name" value="MetI-like_sf"/>
</dbReference>
<comment type="similarity">
    <text evidence="7">Belongs to the binding-protein-dependent transport system permease family.</text>
</comment>
<sequence length="350" mass="39473">MSGVAAFLLRRKGGDRWHFTDVLAWIWLAFGLIVMMGPVVWLGLSSFKTRAALSEFPPSLMPTQTETRIVAGHDKPLELYTVTLEDGSQKVMAQVRRIGLVATMVDPDNPQVQVRVPIDKRQPVKQVTFAWSNYTDPLERFNFFGFLRNSIFVTVCATLITLLINSMAAYALSKYQFKGRTAVMMVILATLMVPLSVIMVPVYMVVRGLNLFDSLWGVILPTVATPTGVFLLRQYMLTIPDELIDAARMDKASEWQIFWRIVLPLAAPALAVLAIFSVMWRWNDFLWPLIVLSRQELYTLPVGLSAFSGELNVQWHYVLAMTMVTMIPVILVFVFLQRFVTTGIAGTGMK</sequence>
<dbReference type="Proteomes" id="UP001597295">
    <property type="component" value="Unassembled WGS sequence"/>
</dbReference>
<keyword evidence="4 7" id="KW-0812">Transmembrane</keyword>
<dbReference type="Gene3D" id="1.10.3720.10">
    <property type="entry name" value="MetI-like"/>
    <property type="match status" value="1"/>
</dbReference>
<dbReference type="SUPFAM" id="SSF161098">
    <property type="entry name" value="MetI-like"/>
    <property type="match status" value="1"/>
</dbReference>
<protein>
    <submittedName>
        <fullName evidence="9">Carbohydrate ABC transporter permease</fullName>
    </submittedName>
</protein>
<feature type="transmembrane region" description="Helical" evidence="7">
    <location>
        <begin position="215"/>
        <end position="236"/>
    </location>
</feature>
<proteinExistence type="inferred from homology"/>
<keyword evidence="3" id="KW-1003">Cell membrane</keyword>
<dbReference type="RefSeq" id="WP_379874789.1">
    <property type="nucleotide sequence ID" value="NZ_JBHUIP010000003.1"/>
</dbReference>
<evidence type="ECO:0000256" key="4">
    <source>
        <dbReference type="ARBA" id="ARBA00022692"/>
    </source>
</evidence>
<feature type="transmembrane region" description="Helical" evidence="7">
    <location>
        <begin position="315"/>
        <end position="336"/>
    </location>
</feature>
<evidence type="ECO:0000313" key="9">
    <source>
        <dbReference type="EMBL" id="MFD2261875.1"/>
    </source>
</evidence>
<dbReference type="PROSITE" id="PS50928">
    <property type="entry name" value="ABC_TM1"/>
    <property type="match status" value="1"/>
</dbReference>
<name>A0ABW5DMC2_9PROT</name>
<feature type="transmembrane region" description="Helical" evidence="7">
    <location>
        <begin position="257"/>
        <end position="280"/>
    </location>
</feature>
<dbReference type="EMBL" id="JBHUIP010000003">
    <property type="protein sequence ID" value="MFD2261875.1"/>
    <property type="molecule type" value="Genomic_DNA"/>
</dbReference>
<dbReference type="InterPro" id="IPR000515">
    <property type="entry name" value="MetI-like"/>
</dbReference>
<evidence type="ECO:0000256" key="6">
    <source>
        <dbReference type="ARBA" id="ARBA00023136"/>
    </source>
</evidence>
<dbReference type="PANTHER" id="PTHR43744">
    <property type="entry name" value="ABC TRANSPORTER PERMEASE PROTEIN MG189-RELATED-RELATED"/>
    <property type="match status" value="1"/>
</dbReference>
<evidence type="ECO:0000256" key="5">
    <source>
        <dbReference type="ARBA" id="ARBA00022989"/>
    </source>
</evidence>
<keyword evidence="6 7" id="KW-0472">Membrane</keyword>
<gene>
    <name evidence="9" type="ORF">ACFSM5_03180</name>
</gene>